<evidence type="ECO:0000256" key="4">
    <source>
        <dbReference type="ARBA" id="ARBA00013186"/>
    </source>
</evidence>
<feature type="compositionally biased region" description="Low complexity" evidence="7">
    <location>
        <begin position="236"/>
        <end position="249"/>
    </location>
</feature>
<evidence type="ECO:0000256" key="5">
    <source>
        <dbReference type="ARBA" id="ARBA00022723"/>
    </source>
</evidence>
<gene>
    <name evidence="9" type="ORF">QRT04_05805</name>
</gene>
<comment type="caution">
    <text evidence="9">The sequence shown here is derived from an EMBL/GenBank/DDBJ whole genome shotgun (WGS) entry which is preliminary data.</text>
</comment>
<dbReference type="Proteomes" id="UP001529338">
    <property type="component" value="Unassembled WGS sequence"/>
</dbReference>
<evidence type="ECO:0000313" key="9">
    <source>
        <dbReference type="EMBL" id="MDM7854440.1"/>
    </source>
</evidence>
<dbReference type="InterPro" id="IPR050197">
    <property type="entry name" value="Aldolase_class_II_sugar_metab"/>
</dbReference>
<reference evidence="9 10" key="1">
    <citation type="submission" date="2023-06" db="EMBL/GenBank/DDBJ databases">
        <title>Cellulomonas sp. MW4 Whole genome sequence.</title>
        <authorList>
            <person name="Park S."/>
        </authorList>
    </citation>
    <scope>NUCLEOTIDE SEQUENCE [LARGE SCALE GENOMIC DNA]</scope>
    <source>
        <strain evidence="9 10">MW4</strain>
    </source>
</reference>
<dbReference type="EC" id="5.1.3.4" evidence="4"/>
<keyword evidence="6" id="KW-0862">Zinc</keyword>
<dbReference type="InterPro" id="IPR001303">
    <property type="entry name" value="Aldolase_II/adducin_N"/>
</dbReference>
<feature type="region of interest" description="Disordered" evidence="7">
    <location>
        <begin position="235"/>
        <end position="258"/>
    </location>
</feature>
<evidence type="ECO:0000256" key="6">
    <source>
        <dbReference type="ARBA" id="ARBA00022833"/>
    </source>
</evidence>
<sequence>MTTTPAPEAPGGIPPEAADDVRRARELVARLHAELPRWGLVVWTAGNVSQRVRVAGGADLLVIKPSGVTYDELTPEAMVVCDLDGNLVEGDRSPSSDTAAHAYVYRNMPDVGGVVHTHSTYATAWAARAEPVPCVLTMMADEFGGDIPVGPFALIGDDSIGRGIVETLRGSRSPAVLMRNHGPFTIGRDATAAVKAAVMVEEVARTVHVARQLGDPLPIDQRDIDALYARYQNVYGQPGQPGQGHQSSHNPAEPGEEE</sequence>
<accession>A0ABT7SE18</accession>
<keyword evidence="10" id="KW-1185">Reference proteome</keyword>
<evidence type="ECO:0000256" key="7">
    <source>
        <dbReference type="SAM" id="MobiDB-lite"/>
    </source>
</evidence>
<dbReference type="PANTHER" id="PTHR22789">
    <property type="entry name" value="FUCULOSE PHOSPHATE ALDOLASE"/>
    <property type="match status" value="1"/>
</dbReference>
<name>A0ABT7SE18_9CELL</name>
<comment type="similarity">
    <text evidence="3">Belongs to the aldolase class II family. AraD/FucA subfamily.</text>
</comment>
<dbReference type="NCBIfam" id="NF005123">
    <property type="entry name" value="PRK06557.1"/>
    <property type="match status" value="1"/>
</dbReference>
<dbReference type="SMART" id="SM01007">
    <property type="entry name" value="Aldolase_II"/>
    <property type="match status" value="1"/>
</dbReference>
<organism evidence="9 10">
    <name type="scientific">Cellulomonas alba</name>
    <dbReference type="NCBI Taxonomy" id="3053467"/>
    <lineage>
        <taxon>Bacteria</taxon>
        <taxon>Bacillati</taxon>
        <taxon>Actinomycetota</taxon>
        <taxon>Actinomycetes</taxon>
        <taxon>Micrococcales</taxon>
        <taxon>Cellulomonadaceae</taxon>
        <taxon>Cellulomonas</taxon>
    </lineage>
</organism>
<evidence type="ECO:0000256" key="3">
    <source>
        <dbReference type="ARBA" id="ARBA00010037"/>
    </source>
</evidence>
<feature type="domain" description="Class II aldolase/adducin N-terminal" evidence="8">
    <location>
        <begin position="26"/>
        <end position="208"/>
    </location>
</feature>
<evidence type="ECO:0000256" key="2">
    <source>
        <dbReference type="ARBA" id="ARBA00001947"/>
    </source>
</evidence>
<dbReference type="EMBL" id="JAUCGQ010000001">
    <property type="protein sequence ID" value="MDM7854440.1"/>
    <property type="molecule type" value="Genomic_DNA"/>
</dbReference>
<keyword evidence="5" id="KW-0479">Metal-binding</keyword>
<comment type="catalytic activity">
    <reaction evidence="1">
        <text>L-ribulose 5-phosphate = D-xylulose 5-phosphate</text>
        <dbReference type="Rhea" id="RHEA:22368"/>
        <dbReference type="ChEBI" id="CHEBI:57737"/>
        <dbReference type="ChEBI" id="CHEBI:58226"/>
        <dbReference type="EC" id="5.1.3.4"/>
    </reaction>
</comment>
<dbReference type="Pfam" id="PF00596">
    <property type="entry name" value="Aldolase_II"/>
    <property type="match status" value="1"/>
</dbReference>
<evidence type="ECO:0000259" key="8">
    <source>
        <dbReference type="SMART" id="SM01007"/>
    </source>
</evidence>
<dbReference type="InterPro" id="IPR036409">
    <property type="entry name" value="Aldolase_II/adducin_N_sf"/>
</dbReference>
<proteinExistence type="inferred from homology"/>
<dbReference type="PANTHER" id="PTHR22789:SF8">
    <property type="entry name" value="L-RIBULOSE-5-PHOSPHATE 4-EPIMERASE SGBE"/>
    <property type="match status" value="1"/>
</dbReference>
<protein>
    <recommendedName>
        <fullName evidence="4">L-ribulose-5-phosphate 4-epimerase</fullName>
        <ecNumber evidence="4">5.1.3.4</ecNumber>
    </recommendedName>
</protein>
<dbReference type="Gene3D" id="3.40.225.10">
    <property type="entry name" value="Class II aldolase/adducin N-terminal domain"/>
    <property type="match status" value="1"/>
</dbReference>
<dbReference type="RefSeq" id="WP_289454195.1">
    <property type="nucleotide sequence ID" value="NZ_JAUCGQ010000001.1"/>
</dbReference>
<comment type="cofactor">
    <cofactor evidence="2">
        <name>Zn(2+)</name>
        <dbReference type="ChEBI" id="CHEBI:29105"/>
    </cofactor>
</comment>
<evidence type="ECO:0000256" key="1">
    <source>
        <dbReference type="ARBA" id="ARBA00001726"/>
    </source>
</evidence>
<dbReference type="SUPFAM" id="SSF53639">
    <property type="entry name" value="AraD/HMP-PK domain-like"/>
    <property type="match status" value="1"/>
</dbReference>
<evidence type="ECO:0000313" key="10">
    <source>
        <dbReference type="Proteomes" id="UP001529338"/>
    </source>
</evidence>